<dbReference type="AlphaFoldDB" id="A0A370QA77"/>
<dbReference type="NCBIfam" id="TIGR02453">
    <property type="entry name" value="TIGR02453 family protein"/>
    <property type="match status" value="1"/>
</dbReference>
<dbReference type="InterPro" id="IPR012808">
    <property type="entry name" value="CHP02453"/>
</dbReference>
<dbReference type="OrthoDB" id="9794241at2"/>
<dbReference type="EMBL" id="QRAO01000003">
    <property type="protein sequence ID" value="RDK85267.1"/>
    <property type="molecule type" value="Genomic_DNA"/>
</dbReference>
<dbReference type="InterPro" id="IPR015996">
    <property type="entry name" value="UCP028451"/>
</dbReference>
<evidence type="ECO:0000313" key="2">
    <source>
        <dbReference type="Proteomes" id="UP000255317"/>
    </source>
</evidence>
<organism evidence="1 2">
    <name type="scientific">Marinirhabdus gelatinilytica</name>
    <dbReference type="NCBI Taxonomy" id="1703343"/>
    <lineage>
        <taxon>Bacteria</taxon>
        <taxon>Pseudomonadati</taxon>
        <taxon>Bacteroidota</taxon>
        <taxon>Flavobacteriia</taxon>
        <taxon>Flavobacteriales</taxon>
        <taxon>Flavobacteriaceae</taxon>
    </lineage>
</organism>
<sequence>MSATVPKSSLEFLRKLAKNNTKEWMDAHRKTYKTSEKALKEFYTEVEKGLNKTDEISKLKVFRINRDIRFSKDKTPYNVHRSVSFSRAGAHRRGGYYLRIEPNNKSVVAGGFFGPEPSDLLRIRKEFEMDASEIRNILAATEFKKAYGGKFEAWDPVKTAPKGFSKEHPNIDLIRLKNFVVTHPFTDAEVTAPDFSEKVVHHFELLRPFFDYMSEVLTTDLNGVSTLP</sequence>
<protein>
    <submittedName>
        <fullName evidence="1">Uncharacterized protein (TIGR02453 family)</fullName>
    </submittedName>
</protein>
<accession>A0A370QA77</accession>
<comment type="caution">
    <text evidence="1">The sequence shown here is derived from an EMBL/GenBank/DDBJ whole genome shotgun (WGS) entry which is preliminary data.</text>
</comment>
<gene>
    <name evidence="1" type="ORF">C8D94_10385</name>
</gene>
<dbReference type="Pfam" id="PF09365">
    <property type="entry name" value="DUF2461"/>
    <property type="match status" value="1"/>
</dbReference>
<dbReference type="PANTHER" id="PTHR36452">
    <property type="entry name" value="CHROMOSOME 12, WHOLE GENOME SHOTGUN SEQUENCE"/>
    <property type="match status" value="1"/>
</dbReference>
<name>A0A370QA77_9FLAO</name>
<proteinExistence type="predicted"/>
<dbReference type="PANTHER" id="PTHR36452:SF1">
    <property type="entry name" value="DUF2461 DOMAIN-CONTAINING PROTEIN"/>
    <property type="match status" value="1"/>
</dbReference>
<dbReference type="Proteomes" id="UP000255317">
    <property type="component" value="Unassembled WGS sequence"/>
</dbReference>
<dbReference type="PIRSF" id="PIRSF028451">
    <property type="entry name" value="UCP028451"/>
    <property type="match status" value="1"/>
</dbReference>
<reference evidence="1 2" key="1">
    <citation type="submission" date="2018-07" db="EMBL/GenBank/DDBJ databases">
        <title>Genomic Encyclopedia of Type Strains, Phase IV (KMG-IV): sequencing the most valuable type-strain genomes for metagenomic binning, comparative biology and taxonomic classification.</title>
        <authorList>
            <person name="Goeker M."/>
        </authorList>
    </citation>
    <scope>NUCLEOTIDE SEQUENCE [LARGE SCALE GENOMIC DNA]</scope>
    <source>
        <strain evidence="1 2">DSM 101478</strain>
    </source>
</reference>
<evidence type="ECO:0000313" key="1">
    <source>
        <dbReference type="EMBL" id="RDK85267.1"/>
    </source>
</evidence>
<dbReference type="RefSeq" id="WP_115123701.1">
    <property type="nucleotide sequence ID" value="NZ_QRAO01000003.1"/>
</dbReference>
<keyword evidence="2" id="KW-1185">Reference proteome</keyword>